<dbReference type="PANTHER" id="PTHR30472">
    <property type="entry name" value="FERRIC ENTEROBACTIN TRANSPORT SYSTEM PERMEASE PROTEIN"/>
    <property type="match status" value="1"/>
</dbReference>
<keyword evidence="7 9" id="KW-0472">Membrane</keyword>
<evidence type="ECO:0000256" key="7">
    <source>
        <dbReference type="ARBA" id="ARBA00023136"/>
    </source>
</evidence>
<dbReference type="AlphaFoldDB" id="A0A3N1HQX1"/>
<proteinExistence type="inferred from homology"/>
<evidence type="ECO:0000256" key="4">
    <source>
        <dbReference type="ARBA" id="ARBA00022475"/>
    </source>
</evidence>
<comment type="similarity">
    <text evidence="2">Belongs to the binding-protein-dependent transport system permease family. FecCD subfamily.</text>
</comment>
<feature type="transmembrane region" description="Helical" evidence="9">
    <location>
        <begin position="67"/>
        <end position="90"/>
    </location>
</feature>
<evidence type="ECO:0000256" key="8">
    <source>
        <dbReference type="SAM" id="MobiDB-lite"/>
    </source>
</evidence>
<evidence type="ECO:0000256" key="3">
    <source>
        <dbReference type="ARBA" id="ARBA00022448"/>
    </source>
</evidence>
<dbReference type="EMBL" id="RJKN01000002">
    <property type="protein sequence ID" value="ROP44897.1"/>
    <property type="molecule type" value="Genomic_DNA"/>
</dbReference>
<dbReference type="OrthoDB" id="9796260at2"/>
<evidence type="ECO:0000313" key="10">
    <source>
        <dbReference type="EMBL" id="ROP44897.1"/>
    </source>
</evidence>
<feature type="transmembrane region" description="Helical" evidence="9">
    <location>
        <begin position="32"/>
        <end position="52"/>
    </location>
</feature>
<comment type="caution">
    <text evidence="10">The sequence shown here is derived from an EMBL/GenBank/DDBJ whole genome shotgun (WGS) entry which is preliminary data.</text>
</comment>
<feature type="transmembrane region" description="Helical" evidence="9">
    <location>
        <begin position="129"/>
        <end position="149"/>
    </location>
</feature>
<organism evidence="10 11">
    <name type="scientific">Pseudokineococcus lusitanus</name>
    <dbReference type="NCBI Taxonomy" id="763993"/>
    <lineage>
        <taxon>Bacteria</taxon>
        <taxon>Bacillati</taxon>
        <taxon>Actinomycetota</taxon>
        <taxon>Actinomycetes</taxon>
        <taxon>Kineosporiales</taxon>
        <taxon>Kineosporiaceae</taxon>
        <taxon>Pseudokineococcus</taxon>
    </lineage>
</organism>
<dbReference type="SUPFAM" id="SSF81345">
    <property type="entry name" value="ABC transporter involved in vitamin B12 uptake, BtuC"/>
    <property type="match status" value="1"/>
</dbReference>
<dbReference type="Pfam" id="PF01032">
    <property type="entry name" value="FecCD"/>
    <property type="match status" value="1"/>
</dbReference>
<feature type="transmembrane region" description="Helical" evidence="9">
    <location>
        <begin position="156"/>
        <end position="177"/>
    </location>
</feature>
<name>A0A3N1HQX1_9ACTN</name>
<dbReference type="Gene3D" id="1.10.3470.10">
    <property type="entry name" value="ABC transporter involved in vitamin B12 uptake, BtuC"/>
    <property type="match status" value="1"/>
</dbReference>
<dbReference type="InParanoid" id="A0A3N1HQX1"/>
<evidence type="ECO:0000256" key="2">
    <source>
        <dbReference type="ARBA" id="ARBA00007935"/>
    </source>
</evidence>
<evidence type="ECO:0000256" key="1">
    <source>
        <dbReference type="ARBA" id="ARBA00004651"/>
    </source>
</evidence>
<evidence type="ECO:0000313" key="11">
    <source>
        <dbReference type="Proteomes" id="UP000276232"/>
    </source>
</evidence>
<keyword evidence="11" id="KW-1185">Reference proteome</keyword>
<feature type="transmembrane region" description="Helical" evidence="9">
    <location>
        <begin position="316"/>
        <end position="337"/>
    </location>
</feature>
<dbReference type="Proteomes" id="UP000276232">
    <property type="component" value="Unassembled WGS sequence"/>
</dbReference>
<evidence type="ECO:0000256" key="6">
    <source>
        <dbReference type="ARBA" id="ARBA00022989"/>
    </source>
</evidence>
<dbReference type="RefSeq" id="WP_123379114.1">
    <property type="nucleotide sequence ID" value="NZ_RJKN01000002.1"/>
</dbReference>
<protein>
    <submittedName>
        <fullName evidence="10">Iron complex transport system permease protein</fullName>
    </submittedName>
</protein>
<dbReference type="GO" id="GO:0022857">
    <property type="term" value="F:transmembrane transporter activity"/>
    <property type="evidence" value="ECO:0007669"/>
    <property type="project" value="InterPro"/>
</dbReference>
<gene>
    <name evidence="10" type="ORF">EDC03_1027</name>
</gene>
<comment type="subcellular location">
    <subcellularLocation>
        <location evidence="1">Cell membrane</location>
        <topology evidence="1">Multi-pass membrane protein</topology>
    </subcellularLocation>
</comment>
<evidence type="ECO:0000256" key="9">
    <source>
        <dbReference type="SAM" id="Phobius"/>
    </source>
</evidence>
<accession>A0A3N1HQX1</accession>
<feature type="transmembrane region" description="Helical" evidence="9">
    <location>
        <begin position="102"/>
        <end position="123"/>
    </location>
</feature>
<keyword evidence="4" id="KW-1003">Cell membrane</keyword>
<dbReference type="GO" id="GO:0005886">
    <property type="term" value="C:plasma membrane"/>
    <property type="evidence" value="ECO:0007669"/>
    <property type="project" value="UniProtKB-SubCell"/>
</dbReference>
<keyword evidence="3" id="KW-0813">Transport</keyword>
<sequence>MTTSTSPATTAHEAGTGPSDAERRAAARRWRVVVVLAALVLLAAAALLLLGVRGDWGFVLGLRGRRLGALVVAGVAVGVSTVLFQTVTANRIITPGIMGFDALYVLVQTVAVATLGTLVVVTADVRVRFALEVLVLLAFGLLLHALVLRSTASGDVLLLVLVGVVLGATFTSATLLVSRVIDPNEALTLQDLLFARVGTVDRQLLPLGAAVVAVVAAAALRRAPVLDVVALGREAAVGLGVAHRREVRRAFLLVAVLVAVSTALVGPLTFLGLLAANVARELLGTHAHRWSLPTASLVAVLALVGGQVVLERLLGWGTALTVVVDVVGGLYLLVLLVRQGRPHTRGALL</sequence>
<keyword evidence="5 9" id="KW-0812">Transmembrane</keyword>
<evidence type="ECO:0000256" key="5">
    <source>
        <dbReference type="ARBA" id="ARBA00022692"/>
    </source>
</evidence>
<feature type="transmembrane region" description="Helical" evidence="9">
    <location>
        <begin position="250"/>
        <end position="278"/>
    </location>
</feature>
<dbReference type="PANTHER" id="PTHR30472:SF19">
    <property type="entry name" value="PETROBACTIN IMPORT SYSTEM PERMEASE PROTEIN YCLO"/>
    <property type="match status" value="1"/>
</dbReference>
<feature type="region of interest" description="Disordered" evidence="8">
    <location>
        <begin position="1"/>
        <end position="22"/>
    </location>
</feature>
<dbReference type="InterPro" id="IPR000522">
    <property type="entry name" value="ABC_transptr_permease_BtuC"/>
</dbReference>
<reference evidence="10 11" key="1">
    <citation type="journal article" date="2015" name="Stand. Genomic Sci.">
        <title>Genomic Encyclopedia of Bacterial and Archaeal Type Strains, Phase III: the genomes of soil and plant-associated and newly described type strains.</title>
        <authorList>
            <person name="Whitman W.B."/>
            <person name="Woyke T."/>
            <person name="Klenk H.P."/>
            <person name="Zhou Y."/>
            <person name="Lilburn T.G."/>
            <person name="Beck B.J."/>
            <person name="De Vos P."/>
            <person name="Vandamme P."/>
            <person name="Eisen J.A."/>
            <person name="Garrity G."/>
            <person name="Hugenholtz P."/>
            <person name="Kyrpides N.C."/>
        </authorList>
    </citation>
    <scope>NUCLEOTIDE SEQUENCE [LARGE SCALE GENOMIC DNA]</scope>
    <source>
        <strain evidence="10 11">CECT 7306</strain>
    </source>
</reference>
<dbReference type="GO" id="GO:0033214">
    <property type="term" value="P:siderophore-iron import into cell"/>
    <property type="evidence" value="ECO:0007669"/>
    <property type="project" value="TreeGrafter"/>
</dbReference>
<dbReference type="InterPro" id="IPR037294">
    <property type="entry name" value="ABC_BtuC-like"/>
</dbReference>
<keyword evidence="6 9" id="KW-1133">Transmembrane helix</keyword>